<dbReference type="EMBL" id="JAGEUA010000008">
    <property type="protein sequence ID" value="KAL0967080.1"/>
    <property type="molecule type" value="Genomic_DNA"/>
</dbReference>
<sequence>MEIGTEISKKIRAAIKGKLQELGAYVDEELPDYIMVMVANKKTSQQMSDDLSLFLGNNTIKFTVWLHGVLEKLRSVAVEPASPRPQLYSSSAPGTLHRKGEESKGLSVTSSRSDRIEARVSSSAHDHRRGSSDQPSRLTSSVKPLMDAPSSEAVIDIKPELDDEFTGEDPVDVGVRPGRLRGPTSGGGARASALIYRPPQGRTSSGIGRPADAHRSSEGSSGSQTRQQQGSYQLESRSSREGRSYRDGGGSKQEDASRKRKAPVASSVVRLNQDADTDPDSDELDDEDDEEEEGYGVKGMSSRVSLPSKPERKPTLPPAKQANKNLLMRAMSEAQVSVNKTTTYQPIPQRQTVPVAPRTRYASDEMNAAIQLVQEHLHGLAPRGQTYTPSEPQAPRQLAPHRSLTSRLQLDVPEERMRSLQTDYLALEVVEGSSLNPLDTRSFIMRRPELGEEGSSVRRLGQLEPQVPAKSRLTLEENVPVRNRLTLEENVPVRNRLTLEENVPVRNRLTLEENVPVRNRLTLEENVPVRNRLTLEENVPVRNRLTLEENVPIRNRLTLEENVPIRNRLTLEENVPIRNRLTLEENVPIRNRLGLEEVAPLRSSRPEETSLPIRSRLGALLKEEDQPALPRMVQQASRENLDAVRSASPKFIVTLDGVPSPLGNLGDCDMEAEDRCPKATKPTMTDPSIHPRTRPKTSIHHRLQGEQLYSDEEMEAGPEEAGSEVIPVKRQKVQERCKFWPVCKSGDDCLYHHPTTQCKTFPSCKFGDKCLFVHPNCKFDSKCSKQDCPFTHVSRRGPAPYSPPARPAPPPQTSAVCRFFPECKKMDCPFYHPKPCRFAAKCKRPGCSFYHPAVTVPPRHALKWTKMPSS</sequence>
<dbReference type="GO" id="GO:0016607">
    <property type="term" value="C:nuclear speck"/>
    <property type="evidence" value="ECO:0007669"/>
    <property type="project" value="UniProtKB-SubCell"/>
</dbReference>
<feature type="compositionally biased region" description="Basic and acidic residues" evidence="11">
    <location>
        <begin position="237"/>
        <end position="246"/>
    </location>
</feature>
<keyword evidence="9 10" id="KW-0539">Nucleus</keyword>
<feature type="domain" description="C3H1-type" evidence="12">
    <location>
        <begin position="732"/>
        <end position="755"/>
    </location>
</feature>
<name>A0ABD0W7B5_UMBPY</name>
<feature type="compositionally biased region" description="Low complexity" evidence="11">
    <location>
        <begin position="218"/>
        <end position="233"/>
    </location>
</feature>
<dbReference type="Proteomes" id="UP001557470">
    <property type="component" value="Unassembled WGS sequence"/>
</dbReference>
<dbReference type="GO" id="GO:0008143">
    <property type="term" value="F:poly(A) binding"/>
    <property type="evidence" value="ECO:0007669"/>
    <property type="project" value="UniProtKB-UniRule"/>
</dbReference>
<evidence type="ECO:0000256" key="1">
    <source>
        <dbReference type="ARBA" id="ARBA00004324"/>
    </source>
</evidence>
<dbReference type="GO" id="GO:0043488">
    <property type="term" value="P:regulation of mRNA stability"/>
    <property type="evidence" value="ECO:0007669"/>
    <property type="project" value="UniProtKB-UniRule"/>
</dbReference>
<comment type="function">
    <text evidence="10">RNA-binding protein involved in the biogenesis of circular RNAs (circRNAs), which are produced by back-splicing circularization of pre-mRNAs. Acts by binding to both exon-intron boundary and 3'-UTR of pre-mRNAs to promote circRNA biogenesis through dimerization and the association with the spliceosome.</text>
</comment>
<dbReference type="SMART" id="SM00356">
    <property type="entry name" value="ZnF_C3H1"/>
    <property type="match status" value="3"/>
</dbReference>
<feature type="compositionally biased region" description="Acidic residues" evidence="11">
    <location>
        <begin position="161"/>
        <end position="171"/>
    </location>
</feature>
<feature type="compositionally biased region" description="Polar residues" evidence="11">
    <location>
        <begin position="132"/>
        <end position="142"/>
    </location>
</feature>
<evidence type="ECO:0000256" key="9">
    <source>
        <dbReference type="ARBA" id="ARBA00023242"/>
    </source>
</evidence>
<keyword evidence="7 10" id="KW-0862">Zinc</keyword>
<feature type="region of interest" description="Disordered" evidence="11">
    <location>
        <begin position="678"/>
        <end position="699"/>
    </location>
</feature>
<dbReference type="Gene3D" id="4.10.1000.40">
    <property type="match status" value="1"/>
</dbReference>
<evidence type="ECO:0000313" key="14">
    <source>
        <dbReference type="Proteomes" id="UP001557470"/>
    </source>
</evidence>
<comment type="subcellular location">
    <subcellularLocation>
        <location evidence="1 10">Nucleus speckle</location>
    </subcellularLocation>
</comment>
<keyword evidence="5 10" id="KW-0677">Repeat</keyword>
<evidence type="ECO:0000256" key="8">
    <source>
        <dbReference type="ARBA" id="ARBA00022884"/>
    </source>
</evidence>
<keyword evidence="6 10" id="KW-0863">Zinc-finger</keyword>
<dbReference type="AlphaFoldDB" id="A0ABD0W7B5"/>
<accession>A0ABD0W7B5</accession>
<dbReference type="SUPFAM" id="SSF51161">
    <property type="entry name" value="Trimeric LpxA-like enzymes"/>
    <property type="match status" value="1"/>
</dbReference>
<gene>
    <name evidence="13" type="ORF">UPYG_G00247540</name>
</gene>
<dbReference type="Gene3D" id="4.10.1000.30">
    <property type="match status" value="1"/>
</dbReference>
<evidence type="ECO:0000256" key="4">
    <source>
        <dbReference type="ARBA" id="ARBA00022723"/>
    </source>
</evidence>
<evidence type="ECO:0000313" key="13">
    <source>
        <dbReference type="EMBL" id="KAL0967080.1"/>
    </source>
</evidence>
<dbReference type="InterPro" id="IPR000571">
    <property type="entry name" value="Znf_CCCH"/>
</dbReference>
<dbReference type="FunFam" id="4.10.1000.40:FF:000006">
    <property type="entry name" value="Zinc finger CCCH domain-containing protein 14"/>
    <property type="match status" value="1"/>
</dbReference>
<dbReference type="InterPro" id="IPR011004">
    <property type="entry name" value="Trimer_LpxA-like_sf"/>
</dbReference>
<organism evidence="13 14">
    <name type="scientific">Umbra pygmaea</name>
    <name type="common">Eastern mudminnow</name>
    <dbReference type="NCBI Taxonomy" id="75934"/>
    <lineage>
        <taxon>Eukaryota</taxon>
        <taxon>Metazoa</taxon>
        <taxon>Chordata</taxon>
        <taxon>Craniata</taxon>
        <taxon>Vertebrata</taxon>
        <taxon>Euteleostomi</taxon>
        <taxon>Actinopterygii</taxon>
        <taxon>Neopterygii</taxon>
        <taxon>Teleostei</taxon>
        <taxon>Protacanthopterygii</taxon>
        <taxon>Esociformes</taxon>
        <taxon>Umbridae</taxon>
        <taxon>Umbra</taxon>
    </lineage>
</organism>
<evidence type="ECO:0000256" key="11">
    <source>
        <dbReference type="SAM" id="MobiDB-lite"/>
    </source>
</evidence>
<feature type="region of interest" description="Disordered" evidence="11">
    <location>
        <begin position="80"/>
        <end position="319"/>
    </location>
</feature>
<evidence type="ECO:0000256" key="2">
    <source>
        <dbReference type="ARBA" id="ARBA00008423"/>
    </source>
</evidence>
<protein>
    <recommendedName>
        <fullName evidence="3 10">Zinc finger CCCH domain-containing protein 14</fullName>
    </recommendedName>
</protein>
<feature type="compositionally biased region" description="Acidic residues" evidence="11">
    <location>
        <begin position="275"/>
        <end position="294"/>
    </location>
</feature>
<evidence type="ECO:0000256" key="7">
    <source>
        <dbReference type="ARBA" id="ARBA00022833"/>
    </source>
</evidence>
<comment type="caution">
    <text evidence="13">The sequence shown here is derived from an EMBL/GenBank/DDBJ whole genome shotgun (WGS) entry which is preliminary data.</text>
</comment>
<dbReference type="Gene3D" id="2.160.10.10">
    <property type="entry name" value="Hexapeptide repeat proteins"/>
    <property type="match status" value="1"/>
</dbReference>
<dbReference type="Pfam" id="PF14608">
    <property type="entry name" value="zf-CCCH_2"/>
    <property type="match status" value="5"/>
</dbReference>
<evidence type="ECO:0000256" key="10">
    <source>
        <dbReference type="RuleBase" id="RU369058"/>
    </source>
</evidence>
<dbReference type="InterPro" id="IPR040366">
    <property type="entry name" value="Nab2/ZC3H14"/>
</dbReference>
<feature type="domain" description="C3H1-type" evidence="12">
    <location>
        <begin position="756"/>
        <end position="776"/>
    </location>
</feature>
<evidence type="ECO:0000256" key="6">
    <source>
        <dbReference type="ARBA" id="ARBA00022771"/>
    </source>
</evidence>
<dbReference type="FunFam" id="4.10.1000.30:FF:000001">
    <property type="entry name" value="Zinc finger CCCH domain-containing protein 14"/>
    <property type="match status" value="1"/>
</dbReference>
<keyword evidence="8 10" id="KW-0694">RNA-binding</keyword>
<dbReference type="PANTHER" id="PTHR14738:SF29">
    <property type="entry name" value="ZINC FINGER CCCH DOMAIN-CONTAINING PROTEIN 14"/>
    <property type="match status" value="1"/>
</dbReference>
<keyword evidence="14" id="KW-1185">Reference proteome</keyword>
<dbReference type="PANTHER" id="PTHR14738">
    <property type="entry name" value="ZINC FINGER CCCH DOMAIN-CONTAINING PROTEIN 14"/>
    <property type="match status" value="1"/>
</dbReference>
<evidence type="ECO:0000259" key="12">
    <source>
        <dbReference type="SMART" id="SM00356"/>
    </source>
</evidence>
<proteinExistence type="inferred from homology"/>
<evidence type="ECO:0000256" key="3">
    <source>
        <dbReference type="ARBA" id="ARBA00015071"/>
    </source>
</evidence>
<dbReference type="Gene3D" id="1.20.1390.10">
    <property type="entry name" value="PWI domain"/>
    <property type="match status" value="1"/>
</dbReference>
<reference evidence="13 14" key="1">
    <citation type="submission" date="2024-06" db="EMBL/GenBank/DDBJ databases">
        <authorList>
            <person name="Pan Q."/>
            <person name="Wen M."/>
            <person name="Jouanno E."/>
            <person name="Zahm M."/>
            <person name="Klopp C."/>
            <person name="Cabau C."/>
            <person name="Louis A."/>
            <person name="Berthelot C."/>
            <person name="Parey E."/>
            <person name="Roest Crollius H."/>
            <person name="Montfort J."/>
            <person name="Robinson-Rechavi M."/>
            <person name="Bouchez O."/>
            <person name="Lampietro C."/>
            <person name="Lopez Roques C."/>
            <person name="Donnadieu C."/>
            <person name="Postlethwait J."/>
            <person name="Bobe J."/>
            <person name="Verreycken H."/>
            <person name="Guiguen Y."/>
        </authorList>
    </citation>
    <scope>NUCLEOTIDE SEQUENCE [LARGE SCALE GENOMIC DNA]</scope>
    <source>
        <strain evidence="13">Up_M1</strain>
        <tissue evidence="13">Testis</tissue>
    </source>
</reference>
<evidence type="ECO:0000256" key="5">
    <source>
        <dbReference type="ARBA" id="ARBA00022737"/>
    </source>
</evidence>
<feature type="domain" description="C3H1-type" evidence="12">
    <location>
        <begin position="812"/>
        <end position="834"/>
    </location>
</feature>
<keyword evidence="4 10" id="KW-0479">Metal-binding</keyword>
<comment type="similarity">
    <text evidence="2 10">Belongs to the ZC3H14 family.</text>
</comment>
<dbReference type="GO" id="GO:0008270">
    <property type="term" value="F:zinc ion binding"/>
    <property type="evidence" value="ECO:0007669"/>
    <property type="project" value="UniProtKB-KW"/>
</dbReference>
<dbReference type="FunFam" id="1.20.1390.10:FF:000006">
    <property type="entry name" value="zinc finger CCCH domain-containing protein 14"/>
    <property type="match status" value="1"/>
</dbReference>